<proteinExistence type="inferred from homology"/>
<dbReference type="InterPro" id="IPR052186">
    <property type="entry name" value="Hydantoin_racemase-like"/>
</dbReference>
<name>A0A9D5JSL3_9BACT</name>
<gene>
    <name evidence="2" type="ORF">GF339_01505</name>
</gene>
<dbReference type="Pfam" id="PF01177">
    <property type="entry name" value="Asp_Glu_race"/>
    <property type="match status" value="1"/>
</dbReference>
<evidence type="ECO:0000256" key="1">
    <source>
        <dbReference type="ARBA" id="ARBA00038414"/>
    </source>
</evidence>
<comment type="similarity">
    <text evidence="1">Belongs to the HyuE racemase family.</text>
</comment>
<dbReference type="PANTHER" id="PTHR28047">
    <property type="entry name" value="PROTEIN DCG1"/>
    <property type="match status" value="1"/>
</dbReference>
<accession>A0A9D5JSL3</accession>
<organism evidence="2 3">
    <name type="scientific">candidate division KSB3 bacterium</name>
    <dbReference type="NCBI Taxonomy" id="2044937"/>
    <lineage>
        <taxon>Bacteria</taxon>
        <taxon>candidate division KSB3</taxon>
    </lineage>
</organism>
<dbReference type="PANTHER" id="PTHR28047:SF5">
    <property type="entry name" value="PROTEIN DCG1"/>
    <property type="match status" value="1"/>
</dbReference>
<dbReference type="Proteomes" id="UP000649604">
    <property type="component" value="Unassembled WGS sequence"/>
</dbReference>
<evidence type="ECO:0000313" key="2">
    <source>
        <dbReference type="EMBL" id="MBD3323226.1"/>
    </source>
</evidence>
<dbReference type="AlphaFoldDB" id="A0A9D5JSL3"/>
<dbReference type="EMBL" id="WJJP01000042">
    <property type="protein sequence ID" value="MBD3323226.1"/>
    <property type="molecule type" value="Genomic_DNA"/>
</dbReference>
<dbReference type="InterPro" id="IPR015942">
    <property type="entry name" value="Asp/Glu/hydantoin_racemase"/>
</dbReference>
<dbReference type="GO" id="GO:0047661">
    <property type="term" value="F:amino-acid racemase activity"/>
    <property type="evidence" value="ECO:0007669"/>
    <property type="project" value="InterPro"/>
</dbReference>
<reference evidence="2" key="1">
    <citation type="submission" date="2019-11" db="EMBL/GenBank/DDBJ databases">
        <title>Microbial mats filling the niche in hypersaline microbial mats.</title>
        <authorList>
            <person name="Wong H.L."/>
            <person name="Macleod F.I."/>
            <person name="White R.A. III"/>
            <person name="Burns B.P."/>
        </authorList>
    </citation>
    <scope>NUCLEOTIDE SEQUENCE</scope>
    <source>
        <strain evidence="2">Rbin_158</strain>
    </source>
</reference>
<protein>
    <submittedName>
        <fullName evidence="2">Aspartate/glutamate racemase family protein</fullName>
    </submittedName>
</protein>
<evidence type="ECO:0000313" key="3">
    <source>
        <dbReference type="Proteomes" id="UP000649604"/>
    </source>
</evidence>
<dbReference type="InterPro" id="IPR053714">
    <property type="entry name" value="Iso_Racemase_Enz_sf"/>
</dbReference>
<dbReference type="Gene3D" id="3.40.50.12500">
    <property type="match status" value="1"/>
</dbReference>
<comment type="caution">
    <text evidence="2">The sequence shown here is derived from an EMBL/GenBank/DDBJ whole genome shotgun (WGS) entry which is preliminary data.</text>
</comment>
<sequence>MSRKIFVINPNTSLSMTEDIKQSAEAAKLADTEMTYVNPDEGPESIETYLDEFLSAIGVLKLIAKERDNYDAFIIACGDDPGLFGAREVTDKPVIAIGQAPMLFVPLLGRKFSILGTWCGDGPRSVDKVAKYGLANLLASVIPSGASVLGSHQDHEALVRSVEKLGRKAIDEDGAEVLVTTCAGMAGIHKELQERLGVPVLEGITCAVKLAENMIDLGMKTTRVGQYEPLSETKPLKGFPEFKHLECFE</sequence>